<name>A0A1V4I3Z8_9FIRM</name>
<dbReference type="Gene3D" id="1.10.3210.10">
    <property type="entry name" value="Hypothetical protein af1432"/>
    <property type="match status" value="1"/>
</dbReference>
<reference evidence="2 3" key="1">
    <citation type="submission" date="2017-03" db="EMBL/GenBank/DDBJ databases">
        <title>Genome sequence of Clostridium thermoalcaliphilum DSM 7309.</title>
        <authorList>
            <person name="Poehlein A."/>
            <person name="Daniel R."/>
        </authorList>
    </citation>
    <scope>NUCLEOTIDE SEQUENCE [LARGE SCALE GENOMIC DNA]</scope>
    <source>
        <strain evidence="2 3">DSM 7309</strain>
    </source>
</reference>
<evidence type="ECO:0000313" key="2">
    <source>
        <dbReference type="EMBL" id="OPJ54702.1"/>
    </source>
</evidence>
<sequence>MNRQEALSILKKYVKSDTLIKHSLAVEGSMRYYSNKFGEDIERWSIAGILHDVDYELYPDQHPLKGEDILSEEKVDREIIDSILGHADYTNIKRETKMAKALYAVDELSSFIVACTLVRPSKSFDDLNLKSVKKKLKDKAFAKAVNRDTIKKGADELGIDLDVHIQNVIDALAQREKELKQEGLSLVL</sequence>
<dbReference type="SUPFAM" id="SSF109604">
    <property type="entry name" value="HD-domain/PDEase-like"/>
    <property type="match status" value="1"/>
</dbReference>
<dbReference type="PANTHER" id="PTHR38659">
    <property type="entry name" value="METAL-DEPENDENT PHOSPHOHYDROLASE"/>
    <property type="match status" value="1"/>
</dbReference>
<dbReference type="RefSeq" id="WP_079413613.1">
    <property type="nucleotide sequence ID" value="NZ_MZGW01000013.1"/>
</dbReference>
<dbReference type="SMART" id="SM00471">
    <property type="entry name" value="HDc"/>
    <property type="match status" value="1"/>
</dbReference>
<evidence type="ECO:0000313" key="3">
    <source>
        <dbReference type="Proteomes" id="UP000190140"/>
    </source>
</evidence>
<comment type="caution">
    <text evidence="2">The sequence shown here is derived from an EMBL/GenBank/DDBJ whole genome shotgun (WGS) entry which is preliminary data.</text>
</comment>
<dbReference type="Pfam" id="PF01966">
    <property type="entry name" value="HD"/>
    <property type="match status" value="1"/>
</dbReference>
<dbReference type="OrthoDB" id="9801160at2"/>
<dbReference type="AlphaFoldDB" id="A0A1V4I3Z8"/>
<dbReference type="GO" id="GO:0008168">
    <property type="term" value="F:methyltransferase activity"/>
    <property type="evidence" value="ECO:0007669"/>
    <property type="project" value="UniProtKB-KW"/>
</dbReference>
<proteinExistence type="predicted"/>
<dbReference type="CDD" id="cd00077">
    <property type="entry name" value="HDc"/>
    <property type="match status" value="1"/>
</dbReference>
<dbReference type="STRING" id="29349.CLOTH_19920"/>
<organism evidence="2 3">
    <name type="scientific">Alkalithermobacter paradoxus</name>
    <dbReference type="NCBI Taxonomy" id="29349"/>
    <lineage>
        <taxon>Bacteria</taxon>
        <taxon>Bacillati</taxon>
        <taxon>Bacillota</taxon>
        <taxon>Clostridia</taxon>
        <taxon>Peptostreptococcales</taxon>
        <taxon>Tepidibacteraceae</taxon>
        <taxon>Alkalithermobacter</taxon>
    </lineage>
</organism>
<dbReference type="PANTHER" id="PTHR38659:SF1">
    <property type="entry name" value="METAL DEPENDENT PHOSPHOHYDROLASE"/>
    <property type="match status" value="1"/>
</dbReference>
<keyword evidence="3" id="KW-1185">Reference proteome</keyword>
<gene>
    <name evidence="2" type="ORF">CLOTH_19920</name>
</gene>
<evidence type="ECO:0000259" key="1">
    <source>
        <dbReference type="SMART" id="SM00471"/>
    </source>
</evidence>
<dbReference type="InterPro" id="IPR006674">
    <property type="entry name" value="HD_domain"/>
</dbReference>
<protein>
    <submittedName>
        <fullName evidence="2">tRNA 2'-O-methylase</fullName>
    </submittedName>
</protein>
<dbReference type="Proteomes" id="UP000190140">
    <property type="component" value="Unassembled WGS sequence"/>
</dbReference>
<dbReference type="GO" id="GO:0032259">
    <property type="term" value="P:methylation"/>
    <property type="evidence" value="ECO:0007669"/>
    <property type="project" value="UniProtKB-KW"/>
</dbReference>
<keyword evidence="2" id="KW-0808">Transferase</keyword>
<dbReference type="InterPro" id="IPR003607">
    <property type="entry name" value="HD/PDEase_dom"/>
</dbReference>
<accession>A0A1V4I3Z8</accession>
<keyword evidence="2" id="KW-0489">Methyltransferase</keyword>
<dbReference type="EMBL" id="MZGW01000013">
    <property type="protein sequence ID" value="OPJ54702.1"/>
    <property type="molecule type" value="Genomic_DNA"/>
</dbReference>
<feature type="domain" description="HD/PDEase" evidence="1">
    <location>
        <begin position="15"/>
        <end position="120"/>
    </location>
</feature>